<organism evidence="1 2">
    <name type="scientific">Racocetra persica</name>
    <dbReference type="NCBI Taxonomy" id="160502"/>
    <lineage>
        <taxon>Eukaryota</taxon>
        <taxon>Fungi</taxon>
        <taxon>Fungi incertae sedis</taxon>
        <taxon>Mucoromycota</taxon>
        <taxon>Glomeromycotina</taxon>
        <taxon>Glomeromycetes</taxon>
        <taxon>Diversisporales</taxon>
        <taxon>Gigasporaceae</taxon>
        <taxon>Racocetra</taxon>
    </lineage>
</organism>
<feature type="non-terminal residue" evidence="1">
    <location>
        <position position="1"/>
    </location>
</feature>
<evidence type="ECO:0000313" key="1">
    <source>
        <dbReference type="EMBL" id="CAG8616257.1"/>
    </source>
</evidence>
<comment type="caution">
    <text evidence="1">The sequence shown here is derived from an EMBL/GenBank/DDBJ whole genome shotgun (WGS) entry which is preliminary data.</text>
</comment>
<accession>A0ACA9MWC1</accession>
<proteinExistence type="predicted"/>
<protein>
    <submittedName>
        <fullName evidence="1">33760_t:CDS:1</fullName>
    </submittedName>
</protein>
<evidence type="ECO:0000313" key="2">
    <source>
        <dbReference type="Proteomes" id="UP000789920"/>
    </source>
</evidence>
<dbReference type="Proteomes" id="UP000789920">
    <property type="component" value="Unassembled WGS sequence"/>
</dbReference>
<name>A0ACA9MWC1_9GLOM</name>
<dbReference type="EMBL" id="CAJVQC010010412">
    <property type="protein sequence ID" value="CAG8616257.1"/>
    <property type="molecule type" value="Genomic_DNA"/>
</dbReference>
<gene>
    <name evidence="1" type="ORF">RPERSI_LOCUS6515</name>
</gene>
<keyword evidence="2" id="KW-1185">Reference proteome</keyword>
<reference evidence="1" key="1">
    <citation type="submission" date="2021-06" db="EMBL/GenBank/DDBJ databases">
        <authorList>
            <person name="Kallberg Y."/>
            <person name="Tangrot J."/>
            <person name="Rosling A."/>
        </authorList>
    </citation>
    <scope>NUCLEOTIDE SEQUENCE</scope>
    <source>
        <strain evidence="1">MA461A</strain>
    </source>
</reference>
<sequence length="42" mass="4544">FVLLGTGLLKIVVIVRVAAKSHELACARRLCDVNYSQEISGT</sequence>